<proteinExistence type="predicted"/>
<dbReference type="CDD" id="cd07743">
    <property type="entry name" value="metallo-hydrolase-like_MBL-fold"/>
    <property type="match status" value="1"/>
</dbReference>
<keyword evidence="3" id="KW-1185">Reference proteome</keyword>
<evidence type="ECO:0000259" key="1">
    <source>
        <dbReference type="SMART" id="SM00849"/>
    </source>
</evidence>
<dbReference type="InterPro" id="IPR036866">
    <property type="entry name" value="RibonucZ/Hydroxyglut_hydro"/>
</dbReference>
<name>A0A2R4W174_THEAF</name>
<dbReference type="PANTHER" id="PTHR42951">
    <property type="entry name" value="METALLO-BETA-LACTAMASE DOMAIN-CONTAINING"/>
    <property type="match status" value="1"/>
</dbReference>
<dbReference type="SUPFAM" id="SSF56281">
    <property type="entry name" value="Metallo-hydrolase/oxidoreductase"/>
    <property type="match status" value="1"/>
</dbReference>
<dbReference type="Gene3D" id="3.60.15.10">
    <property type="entry name" value="Ribonuclease Z/Hydroxyacylglutathione hydrolase-like"/>
    <property type="match status" value="1"/>
</dbReference>
<gene>
    <name evidence="2" type="ORF">TDSAC_1104</name>
</gene>
<feature type="domain" description="Metallo-beta-lactamase" evidence="1">
    <location>
        <begin position="16"/>
        <end position="206"/>
    </location>
</feature>
<reference evidence="2 3" key="1">
    <citation type="submission" date="2017-04" db="EMBL/GenBank/DDBJ databases">
        <title>Genomic insights into metabolism of Thermodesulfobium acidiphilum.</title>
        <authorList>
            <person name="Toshchakov S.V."/>
            <person name="Frolov E.N."/>
            <person name="Kublanov I.V."/>
            <person name="Samarov N.I."/>
            <person name="Novikov A."/>
            <person name="Lebedinsky A.V."/>
            <person name="Bonch-Osmolovskaya E.A."/>
            <person name="Chernyh N.A."/>
        </authorList>
    </citation>
    <scope>NUCLEOTIDE SEQUENCE [LARGE SCALE GENOMIC DNA]</scope>
    <source>
        <strain evidence="2 3">3127-1</strain>
    </source>
</reference>
<dbReference type="InterPro" id="IPR001279">
    <property type="entry name" value="Metallo-B-lactamas"/>
</dbReference>
<evidence type="ECO:0000313" key="3">
    <source>
        <dbReference type="Proteomes" id="UP000244792"/>
    </source>
</evidence>
<protein>
    <submittedName>
        <fullName evidence="2">Glyoxylase, beta-lactamase superfamily II</fullName>
    </submittedName>
</protein>
<dbReference type="PANTHER" id="PTHR42951:SF14">
    <property type="entry name" value="METALLO-BETA-LACTAMASE SUPERFAMILY PROTEIN"/>
    <property type="match status" value="1"/>
</dbReference>
<sequence>MQLIYINDHLGYIKSSVNIGFLLNKKKEAILIDAGIDDNNAKKSFKILDDEKIIPKKIVITHAHADHFGGASWFVKHLNTEVLSTLPAKSILEYPLWEPIYLFCGANPPKILHQKFFLGKKVNVDRIVSQGRVNFDNIDFEIVELPGHSFGQIGILFENYLFCADSFISYEFLVKHKIPLNSDIKGTLQTLNYLKNSKFKGIIPSHGDLFENYHDILNENEKIINQILEFILDVCFKQISEIELLNLIYDKFDISIKDMATSVLMRLSVLAYISYLLDKDLLRVEFVDNQQFFVRVS</sequence>
<dbReference type="KEGG" id="taci:TDSAC_1104"/>
<dbReference type="AlphaFoldDB" id="A0A2R4W174"/>
<organism evidence="2 3">
    <name type="scientific">Thermodesulfobium acidiphilum</name>
    <dbReference type="NCBI Taxonomy" id="1794699"/>
    <lineage>
        <taxon>Bacteria</taxon>
        <taxon>Pseudomonadati</taxon>
        <taxon>Thermodesulfobiota</taxon>
        <taxon>Thermodesulfobiia</taxon>
        <taxon>Thermodesulfobiales</taxon>
        <taxon>Thermodesulfobiaceae</taxon>
        <taxon>Thermodesulfobium</taxon>
    </lineage>
</organism>
<dbReference type="Pfam" id="PF00753">
    <property type="entry name" value="Lactamase_B"/>
    <property type="match status" value="1"/>
</dbReference>
<dbReference type="Proteomes" id="UP000244792">
    <property type="component" value="Chromosome"/>
</dbReference>
<dbReference type="SMART" id="SM00849">
    <property type="entry name" value="Lactamase_B"/>
    <property type="match status" value="1"/>
</dbReference>
<dbReference type="InterPro" id="IPR050855">
    <property type="entry name" value="NDM-1-like"/>
</dbReference>
<dbReference type="EMBL" id="CP020921">
    <property type="protein sequence ID" value="AWB10450.1"/>
    <property type="molecule type" value="Genomic_DNA"/>
</dbReference>
<dbReference type="RefSeq" id="WP_199919718.1">
    <property type="nucleotide sequence ID" value="NZ_CP020921.1"/>
</dbReference>
<evidence type="ECO:0000313" key="2">
    <source>
        <dbReference type="EMBL" id="AWB10450.1"/>
    </source>
</evidence>
<accession>A0A2R4W174</accession>